<dbReference type="Proteomes" id="UP000887116">
    <property type="component" value="Unassembled WGS sequence"/>
</dbReference>
<evidence type="ECO:0000256" key="1">
    <source>
        <dbReference type="SAM" id="MobiDB-lite"/>
    </source>
</evidence>
<feature type="region of interest" description="Disordered" evidence="1">
    <location>
        <begin position="61"/>
        <end position="106"/>
    </location>
</feature>
<dbReference type="EMBL" id="BMAO01031899">
    <property type="protein sequence ID" value="GFQ78423.1"/>
    <property type="molecule type" value="Genomic_DNA"/>
</dbReference>
<name>A0A8X6KPX7_TRICU</name>
<sequence>MFQPYIQHTPFANECHGICRPQRLQSPHTPAVPRPRSRRRYSMSPWRKGFATVATITRRTVLPTPYTERQDGMAGRHTSLSSPPANIAPHGMQRRYAASPNSTMQR</sequence>
<feature type="region of interest" description="Disordered" evidence="1">
    <location>
        <begin position="21"/>
        <end position="44"/>
    </location>
</feature>
<reference evidence="2" key="1">
    <citation type="submission" date="2020-07" db="EMBL/GenBank/DDBJ databases">
        <title>Multicomponent nature underlies the extraordinary mechanical properties of spider dragline silk.</title>
        <authorList>
            <person name="Kono N."/>
            <person name="Nakamura H."/>
            <person name="Mori M."/>
            <person name="Yoshida Y."/>
            <person name="Ohtoshi R."/>
            <person name="Malay A.D."/>
            <person name="Moran D.A.P."/>
            <person name="Tomita M."/>
            <person name="Numata K."/>
            <person name="Arakawa K."/>
        </authorList>
    </citation>
    <scope>NUCLEOTIDE SEQUENCE</scope>
</reference>
<organism evidence="2 3">
    <name type="scientific">Trichonephila clavata</name>
    <name type="common">Joro spider</name>
    <name type="synonym">Nephila clavata</name>
    <dbReference type="NCBI Taxonomy" id="2740835"/>
    <lineage>
        <taxon>Eukaryota</taxon>
        <taxon>Metazoa</taxon>
        <taxon>Ecdysozoa</taxon>
        <taxon>Arthropoda</taxon>
        <taxon>Chelicerata</taxon>
        <taxon>Arachnida</taxon>
        <taxon>Araneae</taxon>
        <taxon>Araneomorphae</taxon>
        <taxon>Entelegynae</taxon>
        <taxon>Araneoidea</taxon>
        <taxon>Nephilidae</taxon>
        <taxon>Trichonephila</taxon>
    </lineage>
</organism>
<protein>
    <submittedName>
        <fullName evidence="2">Uncharacterized protein</fullName>
    </submittedName>
</protein>
<proteinExistence type="predicted"/>
<dbReference type="AlphaFoldDB" id="A0A8X6KPX7"/>
<evidence type="ECO:0000313" key="2">
    <source>
        <dbReference type="EMBL" id="GFQ78423.1"/>
    </source>
</evidence>
<keyword evidence="3" id="KW-1185">Reference proteome</keyword>
<comment type="caution">
    <text evidence="2">The sequence shown here is derived from an EMBL/GenBank/DDBJ whole genome shotgun (WGS) entry which is preliminary data.</text>
</comment>
<gene>
    <name evidence="2" type="ORF">TNCT_373431</name>
</gene>
<evidence type="ECO:0000313" key="3">
    <source>
        <dbReference type="Proteomes" id="UP000887116"/>
    </source>
</evidence>
<accession>A0A8X6KPX7</accession>